<accession>A0A5P3XC99</accession>
<feature type="transmembrane region" description="Helical" evidence="8">
    <location>
        <begin position="34"/>
        <end position="56"/>
    </location>
</feature>
<comment type="similarity">
    <text evidence="8">Belongs to the NqrDE/RnfAE family.</text>
</comment>
<dbReference type="PIRSF" id="PIRSF006102">
    <property type="entry name" value="NQR_DE"/>
    <property type="match status" value="1"/>
</dbReference>
<evidence type="ECO:0000256" key="7">
    <source>
        <dbReference type="ARBA" id="ARBA00023136"/>
    </source>
</evidence>
<dbReference type="GO" id="GO:0012505">
    <property type="term" value="C:endomembrane system"/>
    <property type="evidence" value="ECO:0007669"/>
    <property type="project" value="UniProtKB-SubCell"/>
</dbReference>
<keyword evidence="8" id="KW-1003">Cell membrane</keyword>
<keyword evidence="7 8" id="KW-0472">Membrane</keyword>
<dbReference type="AlphaFoldDB" id="A0A5P3XC99"/>
<dbReference type="NCBIfam" id="NF009070">
    <property type="entry name" value="PRK12405.1"/>
    <property type="match status" value="1"/>
</dbReference>
<feature type="transmembrane region" description="Helical" evidence="8">
    <location>
        <begin position="126"/>
        <end position="147"/>
    </location>
</feature>
<evidence type="ECO:0000256" key="1">
    <source>
        <dbReference type="ARBA" id="ARBA00004127"/>
    </source>
</evidence>
<keyword evidence="6 8" id="KW-1133">Transmembrane helix</keyword>
<dbReference type="NCBIfam" id="TIGR01948">
    <property type="entry name" value="rnfE"/>
    <property type="match status" value="1"/>
</dbReference>
<protein>
    <recommendedName>
        <fullName evidence="8">Ion-translocating oxidoreductase complex subunit E</fullName>
        <ecNumber evidence="8">7.-.-.-</ecNumber>
    </recommendedName>
    <alternativeName>
        <fullName evidence="8">Rnf electron transport complex subunit E</fullName>
    </alternativeName>
</protein>
<evidence type="ECO:0000256" key="3">
    <source>
        <dbReference type="ARBA" id="ARBA00022692"/>
    </source>
</evidence>
<sequence>MGLGKIIKNGLIDENPTLVQVIGMCPTLAVTTSAINGLGMGLSTTAVLICSNVAISMMRKVVPSKIRIPAFVVVIATFVTMVGMLLKAYIPALDKALGLFIPLIVVNCIILARAESFASKNKPVESAADGLGMGLGFALSLTALGAIREILGNGSLFGFALFGTSFQPALLFILPPGAFLTLGFLLAGFNKLKDKKAN</sequence>
<dbReference type="EMBL" id="CP032452">
    <property type="protein sequence ID" value="QEZ68716.1"/>
    <property type="molecule type" value="Genomic_DNA"/>
</dbReference>
<feature type="transmembrane region" description="Helical" evidence="8">
    <location>
        <begin position="68"/>
        <end position="90"/>
    </location>
</feature>
<evidence type="ECO:0000256" key="5">
    <source>
        <dbReference type="ARBA" id="ARBA00022982"/>
    </source>
</evidence>
<dbReference type="PANTHER" id="PTHR30586">
    <property type="entry name" value="ELECTRON TRANSPORT COMPLEX PROTEIN RNFE"/>
    <property type="match status" value="1"/>
</dbReference>
<organism evidence="9 10">
    <name type="scientific">Paraclostridium bifermentans</name>
    <name type="common">Clostridium bifermentans</name>
    <dbReference type="NCBI Taxonomy" id="1490"/>
    <lineage>
        <taxon>Bacteria</taxon>
        <taxon>Bacillati</taxon>
        <taxon>Bacillota</taxon>
        <taxon>Clostridia</taxon>
        <taxon>Peptostreptococcales</taxon>
        <taxon>Peptostreptococcaceae</taxon>
        <taxon>Paraclostridium</taxon>
    </lineage>
</organism>
<comment type="function">
    <text evidence="8">Part of a membrane-bound complex that couples electron transfer with translocation of ions across the membrane.</text>
</comment>
<dbReference type="GO" id="GO:0005886">
    <property type="term" value="C:plasma membrane"/>
    <property type="evidence" value="ECO:0007669"/>
    <property type="project" value="UniProtKB-SubCell"/>
</dbReference>
<evidence type="ECO:0000256" key="6">
    <source>
        <dbReference type="ARBA" id="ARBA00022989"/>
    </source>
</evidence>
<dbReference type="InterPro" id="IPR010968">
    <property type="entry name" value="RnfE"/>
</dbReference>
<dbReference type="Pfam" id="PF02508">
    <property type="entry name" value="Rnf-Nqr"/>
    <property type="match status" value="1"/>
</dbReference>
<keyword evidence="3 8" id="KW-0812">Transmembrane</keyword>
<comment type="subunit">
    <text evidence="8">The complex is composed of six subunits: RnfA, RnfB, RnfC, RnfD, RnfE and RnfG.</text>
</comment>
<gene>
    <name evidence="8" type="primary">rnfE</name>
    <name evidence="9" type="ORF">D4A35_07090</name>
</gene>
<keyword evidence="4 8" id="KW-1278">Translocase</keyword>
<feature type="transmembrane region" description="Helical" evidence="8">
    <location>
        <begin position="167"/>
        <end position="189"/>
    </location>
</feature>
<keyword evidence="2 8" id="KW-0813">Transport</keyword>
<dbReference type="HAMAP" id="MF_00478">
    <property type="entry name" value="RsxE_RnfE"/>
    <property type="match status" value="1"/>
</dbReference>
<dbReference type="RefSeq" id="WP_150886381.1">
    <property type="nucleotide sequence ID" value="NZ_CP032452.1"/>
</dbReference>
<dbReference type="Proteomes" id="UP000326961">
    <property type="component" value="Chromosome"/>
</dbReference>
<evidence type="ECO:0000256" key="8">
    <source>
        <dbReference type="HAMAP-Rule" id="MF_00478"/>
    </source>
</evidence>
<feature type="transmembrane region" description="Helical" evidence="8">
    <location>
        <begin position="96"/>
        <end position="114"/>
    </location>
</feature>
<dbReference type="GO" id="GO:0022900">
    <property type="term" value="P:electron transport chain"/>
    <property type="evidence" value="ECO:0007669"/>
    <property type="project" value="UniProtKB-UniRule"/>
</dbReference>
<dbReference type="PANTHER" id="PTHR30586:SF0">
    <property type="entry name" value="ION-TRANSLOCATING OXIDOREDUCTASE COMPLEX SUBUNIT E"/>
    <property type="match status" value="1"/>
</dbReference>
<dbReference type="InterPro" id="IPR003667">
    <property type="entry name" value="NqrDE/RnfAE"/>
</dbReference>
<keyword evidence="5 8" id="KW-0249">Electron transport</keyword>
<name>A0A5P3XC99_PARBF</name>
<comment type="subcellular location">
    <subcellularLocation>
        <location evidence="8">Cell membrane</location>
        <topology evidence="8">Multi-pass membrane protein</topology>
    </subcellularLocation>
    <subcellularLocation>
        <location evidence="1">Endomembrane system</location>
        <topology evidence="1">Multi-pass membrane protein</topology>
    </subcellularLocation>
</comment>
<evidence type="ECO:0000313" key="10">
    <source>
        <dbReference type="Proteomes" id="UP000326961"/>
    </source>
</evidence>
<evidence type="ECO:0000256" key="4">
    <source>
        <dbReference type="ARBA" id="ARBA00022967"/>
    </source>
</evidence>
<reference evidence="9 10" key="1">
    <citation type="submission" date="2018-09" db="EMBL/GenBank/DDBJ databases">
        <title>A clostridial neurotoxin that targets Anopheles mosquitoes.</title>
        <authorList>
            <person name="Contreras E."/>
            <person name="Masuyer G."/>
            <person name="Qureshi N."/>
            <person name="Chawla S."/>
            <person name="Lim H.L."/>
            <person name="Chen J."/>
            <person name="Stenmark P."/>
            <person name="Gill S."/>
        </authorList>
    </citation>
    <scope>NUCLEOTIDE SEQUENCE [LARGE SCALE GENOMIC DNA]</scope>
    <source>
        <strain evidence="9 10">Cbm</strain>
    </source>
</reference>
<proteinExistence type="inferred from homology"/>
<evidence type="ECO:0000313" key="9">
    <source>
        <dbReference type="EMBL" id="QEZ68716.1"/>
    </source>
</evidence>
<dbReference type="EC" id="7.-.-.-" evidence="8"/>
<evidence type="ECO:0000256" key="2">
    <source>
        <dbReference type="ARBA" id="ARBA00022448"/>
    </source>
</evidence>